<keyword evidence="2 6" id="KW-0812">Transmembrane</keyword>
<dbReference type="Pfam" id="PF06687">
    <property type="entry name" value="SUR7"/>
    <property type="match status" value="1"/>
</dbReference>
<evidence type="ECO:0000256" key="6">
    <source>
        <dbReference type="SAM" id="Phobius"/>
    </source>
</evidence>
<dbReference type="PANTHER" id="PTHR28013">
    <property type="entry name" value="PROTEIN DCV1-RELATED"/>
    <property type="match status" value="1"/>
</dbReference>
<dbReference type="GO" id="GO:0035838">
    <property type="term" value="C:growing cell tip"/>
    <property type="evidence" value="ECO:0007669"/>
    <property type="project" value="TreeGrafter"/>
</dbReference>
<evidence type="ECO:0000256" key="4">
    <source>
        <dbReference type="ARBA" id="ARBA00023136"/>
    </source>
</evidence>
<feature type="region of interest" description="Disordered" evidence="5">
    <location>
        <begin position="243"/>
        <end position="726"/>
    </location>
</feature>
<dbReference type="Proteomes" id="UP000799441">
    <property type="component" value="Unassembled WGS sequence"/>
</dbReference>
<comment type="caution">
    <text evidence="7">The sequence shown here is derived from an EMBL/GenBank/DDBJ whole genome shotgun (WGS) entry which is preliminary data.</text>
</comment>
<keyword evidence="4 6" id="KW-0472">Membrane</keyword>
<dbReference type="AlphaFoldDB" id="A0A9P4QEY0"/>
<accession>A0A9P4QEY0</accession>
<name>A0A9P4QEY0_9PEZI</name>
<proteinExistence type="predicted"/>
<dbReference type="InterPro" id="IPR051380">
    <property type="entry name" value="pH-response_reg_palI/RIM9"/>
</dbReference>
<evidence type="ECO:0000256" key="3">
    <source>
        <dbReference type="ARBA" id="ARBA00022989"/>
    </source>
</evidence>
<evidence type="ECO:0000256" key="5">
    <source>
        <dbReference type="SAM" id="MobiDB-lite"/>
    </source>
</evidence>
<evidence type="ECO:0000256" key="2">
    <source>
        <dbReference type="ARBA" id="ARBA00022692"/>
    </source>
</evidence>
<keyword evidence="8" id="KW-1185">Reference proteome</keyword>
<feature type="transmembrane region" description="Helical" evidence="6">
    <location>
        <begin position="153"/>
        <end position="175"/>
    </location>
</feature>
<feature type="compositionally biased region" description="Low complexity" evidence="5">
    <location>
        <begin position="580"/>
        <end position="596"/>
    </location>
</feature>
<keyword evidence="3 6" id="KW-1133">Transmembrane helix</keyword>
<evidence type="ECO:0000313" key="7">
    <source>
        <dbReference type="EMBL" id="KAF2723589.1"/>
    </source>
</evidence>
<comment type="subcellular location">
    <subcellularLocation>
        <location evidence="1">Membrane</location>
        <topology evidence="1">Multi-pass membrane protein</topology>
    </subcellularLocation>
</comment>
<feature type="compositionally biased region" description="Pro residues" evidence="5">
    <location>
        <begin position="416"/>
        <end position="442"/>
    </location>
</feature>
<feature type="compositionally biased region" description="Low complexity" evidence="5">
    <location>
        <begin position="443"/>
        <end position="453"/>
    </location>
</feature>
<dbReference type="GO" id="GO:0032153">
    <property type="term" value="C:cell division site"/>
    <property type="evidence" value="ECO:0007669"/>
    <property type="project" value="TreeGrafter"/>
</dbReference>
<dbReference type="PANTHER" id="PTHR28013:SF3">
    <property type="entry name" value="PROTEIN DCV1-RELATED"/>
    <property type="match status" value="1"/>
</dbReference>
<evidence type="ECO:0000256" key="1">
    <source>
        <dbReference type="ARBA" id="ARBA00004141"/>
    </source>
</evidence>
<feature type="compositionally biased region" description="Polar residues" evidence="5">
    <location>
        <begin position="565"/>
        <end position="575"/>
    </location>
</feature>
<dbReference type="EMBL" id="MU003775">
    <property type="protein sequence ID" value="KAF2723589.1"/>
    <property type="molecule type" value="Genomic_DNA"/>
</dbReference>
<feature type="compositionally biased region" description="Polar residues" evidence="5">
    <location>
        <begin position="709"/>
        <end position="718"/>
    </location>
</feature>
<organism evidence="7 8">
    <name type="scientific">Polychaeton citri CBS 116435</name>
    <dbReference type="NCBI Taxonomy" id="1314669"/>
    <lineage>
        <taxon>Eukaryota</taxon>
        <taxon>Fungi</taxon>
        <taxon>Dikarya</taxon>
        <taxon>Ascomycota</taxon>
        <taxon>Pezizomycotina</taxon>
        <taxon>Dothideomycetes</taxon>
        <taxon>Dothideomycetidae</taxon>
        <taxon>Capnodiales</taxon>
        <taxon>Capnodiaceae</taxon>
        <taxon>Polychaeton</taxon>
    </lineage>
</organism>
<feature type="compositionally biased region" description="Polar residues" evidence="5">
    <location>
        <begin position="605"/>
        <end position="615"/>
    </location>
</feature>
<feature type="compositionally biased region" description="Low complexity" evidence="5">
    <location>
        <begin position="326"/>
        <end position="335"/>
    </location>
</feature>
<reference evidence="7" key="1">
    <citation type="journal article" date="2020" name="Stud. Mycol.">
        <title>101 Dothideomycetes genomes: a test case for predicting lifestyles and emergence of pathogens.</title>
        <authorList>
            <person name="Haridas S."/>
            <person name="Albert R."/>
            <person name="Binder M."/>
            <person name="Bloem J."/>
            <person name="Labutti K."/>
            <person name="Salamov A."/>
            <person name="Andreopoulos B."/>
            <person name="Baker S."/>
            <person name="Barry K."/>
            <person name="Bills G."/>
            <person name="Bluhm B."/>
            <person name="Cannon C."/>
            <person name="Castanera R."/>
            <person name="Culley D."/>
            <person name="Daum C."/>
            <person name="Ezra D."/>
            <person name="Gonzalez J."/>
            <person name="Henrissat B."/>
            <person name="Kuo A."/>
            <person name="Liang C."/>
            <person name="Lipzen A."/>
            <person name="Lutzoni F."/>
            <person name="Magnuson J."/>
            <person name="Mondo S."/>
            <person name="Nolan M."/>
            <person name="Ohm R."/>
            <person name="Pangilinan J."/>
            <person name="Park H.-J."/>
            <person name="Ramirez L."/>
            <person name="Alfaro M."/>
            <person name="Sun H."/>
            <person name="Tritt A."/>
            <person name="Yoshinaga Y."/>
            <person name="Zwiers L.-H."/>
            <person name="Turgeon B."/>
            <person name="Goodwin S."/>
            <person name="Spatafora J."/>
            <person name="Crous P."/>
            <person name="Grigoriev I."/>
        </authorList>
    </citation>
    <scope>NUCLEOTIDE SEQUENCE</scope>
    <source>
        <strain evidence="7">CBS 116435</strain>
    </source>
</reference>
<protein>
    <submittedName>
        <fullName evidence="7">Pali-domain-containing protein</fullName>
    </submittedName>
</protein>
<sequence length="812" mass="85791">MIFRPATPLAIIFLVAFVLLLLSTLSVPIIKSIPLMTYQGWDFGVFGYCKSGSDCTGPVVGYSTDGLFSGDVNEEFTLPPSARHSLSSILIIHPVATLMALICFLLAIAAHFHGPSHSPRYLLALLIFTIPTLLVTLLAFLVDILLFVPHMAWGGWIVLGATIAIIASSVVTCAMRRTLVSRKARKKRIAENADMSGEAYFANRQEQRMMTDQNLPRADSPPPMSGTTAADKTLAQYSTYEMRRQDTHSHDGAVSNDDRTPLNPPPRDPSIRSASTGGGRPQQTGPYGEGQLPPNGANGRPSADSTGNPAARRPSRDQYGNPIPYAAAGLAAGEAGLRHESSHGSLGSERSRGGHGPLPPPSFRGRGRGQGPPSPGFRGRGGYGPPPPGWRGRGGGPGYPPRGAPPRGGFRGRGYGPPPPGMRGPPPPGMGSPGMAPPPPGYAQPYGQSSPYGSSPPPSMIAHQPTVRDDFVAGPAALPIGQAIEMDERHGSPAMANSPYDQPPQQPYGVRDSDSDVAGMIGLQQDRSQHSNSPMRQNSGERDTEARSPTNMYPEQAYVPPRNQWGPQPSLQTGQRAPEPSSYPQQQQYHHNNNSNRGLSPIAASPTSPVYQSPRGQLPPPGAVSARSRSESQPYYEDVDPRFAETAHNPSSPHDGGRSIPSALTPGPGGFDRMQSPQPQEHHIPTPDPQGHFPLVADGHRSPEGSEISHFTSVSQRGINPAWRPGGPAPAYGGGYAGASSASAAQRRREDVILNANPDFSLPGMGPVATRGRPRGAYRGAGVVPGRVSTMSPSALGGAGLTPDGRYPTGAI</sequence>
<gene>
    <name evidence="7" type="ORF">K431DRAFT_242396</name>
</gene>
<feature type="transmembrane region" description="Helical" evidence="6">
    <location>
        <begin position="121"/>
        <end position="147"/>
    </location>
</feature>
<feature type="compositionally biased region" description="Basic and acidic residues" evidence="5">
    <location>
        <begin position="243"/>
        <end position="260"/>
    </location>
</feature>
<dbReference type="InterPro" id="IPR009571">
    <property type="entry name" value="SUR7/Rim9-like_fungi"/>
</dbReference>
<feature type="transmembrane region" description="Helical" evidence="6">
    <location>
        <begin position="86"/>
        <end position="109"/>
    </location>
</feature>
<dbReference type="GO" id="GO:0005886">
    <property type="term" value="C:plasma membrane"/>
    <property type="evidence" value="ECO:0007669"/>
    <property type="project" value="InterPro"/>
</dbReference>
<feature type="region of interest" description="Disordered" evidence="5">
    <location>
        <begin position="764"/>
        <end position="812"/>
    </location>
</feature>
<evidence type="ECO:0000313" key="8">
    <source>
        <dbReference type="Proteomes" id="UP000799441"/>
    </source>
</evidence>
<dbReference type="OrthoDB" id="2354757at2759"/>
<feature type="compositionally biased region" description="Low complexity" evidence="5">
    <location>
        <begin position="769"/>
        <end position="782"/>
    </location>
</feature>